<dbReference type="AlphaFoldDB" id="A0A9P7ED97"/>
<protein>
    <submittedName>
        <fullName evidence="1">Uncharacterized protein</fullName>
    </submittedName>
</protein>
<reference evidence="1" key="1">
    <citation type="journal article" date="2020" name="New Phytol.">
        <title>Comparative genomics reveals dynamic genome evolution in host specialist ectomycorrhizal fungi.</title>
        <authorList>
            <person name="Lofgren L.A."/>
            <person name="Nguyen N.H."/>
            <person name="Vilgalys R."/>
            <person name="Ruytinx J."/>
            <person name="Liao H.L."/>
            <person name="Branco S."/>
            <person name="Kuo A."/>
            <person name="LaButti K."/>
            <person name="Lipzen A."/>
            <person name="Andreopoulos W."/>
            <person name="Pangilinan J."/>
            <person name="Riley R."/>
            <person name="Hundley H."/>
            <person name="Na H."/>
            <person name="Barry K."/>
            <person name="Grigoriev I.V."/>
            <person name="Stajich J.E."/>
            <person name="Kennedy P.G."/>
        </authorList>
    </citation>
    <scope>NUCLEOTIDE SEQUENCE</scope>
    <source>
        <strain evidence="1">MN1</strain>
    </source>
</reference>
<dbReference type="EMBL" id="JABBWG010000012">
    <property type="protein sequence ID" value="KAG1817942.1"/>
    <property type="molecule type" value="Genomic_DNA"/>
</dbReference>
<gene>
    <name evidence="1" type="ORF">BJ212DRAFT_1298821</name>
</gene>
<dbReference type="Proteomes" id="UP000807769">
    <property type="component" value="Unassembled WGS sequence"/>
</dbReference>
<proteinExistence type="predicted"/>
<evidence type="ECO:0000313" key="2">
    <source>
        <dbReference type="Proteomes" id="UP000807769"/>
    </source>
</evidence>
<dbReference type="GeneID" id="64626771"/>
<accession>A0A9P7ED97</accession>
<name>A0A9P7ED97_9AGAM</name>
<evidence type="ECO:0000313" key="1">
    <source>
        <dbReference type="EMBL" id="KAG1817942.1"/>
    </source>
</evidence>
<dbReference type="RefSeq" id="XP_041194002.1">
    <property type="nucleotide sequence ID" value="XM_041332754.1"/>
</dbReference>
<organism evidence="1 2">
    <name type="scientific">Suillus subaureus</name>
    <dbReference type="NCBI Taxonomy" id="48587"/>
    <lineage>
        <taxon>Eukaryota</taxon>
        <taxon>Fungi</taxon>
        <taxon>Dikarya</taxon>
        <taxon>Basidiomycota</taxon>
        <taxon>Agaricomycotina</taxon>
        <taxon>Agaricomycetes</taxon>
        <taxon>Agaricomycetidae</taxon>
        <taxon>Boletales</taxon>
        <taxon>Suillineae</taxon>
        <taxon>Suillaceae</taxon>
        <taxon>Suillus</taxon>
    </lineage>
</organism>
<sequence>MAWNDLTARHHQQYPDYSQADFMIISDHDSELFFSNNGHHEYMSLLIYGHILFQLINHVHNHPERLNIEQQKSNGVGYMQTDVFTGDLSVLYEQMGDVID</sequence>
<keyword evidence="2" id="KW-1185">Reference proteome</keyword>
<comment type="caution">
    <text evidence="1">The sequence shown here is derived from an EMBL/GenBank/DDBJ whole genome shotgun (WGS) entry which is preliminary data.</text>
</comment>